<evidence type="ECO:0000313" key="1">
    <source>
        <dbReference type="EMBL" id="KJS59970.1"/>
    </source>
</evidence>
<dbReference type="EMBL" id="JZKH01000054">
    <property type="protein sequence ID" value="KJS59970.1"/>
    <property type="molecule type" value="Genomic_DNA"/>
</dbReference>
<evidence type="ECO:0000313" key="2">
    <source>
        <dbReference type="Proteomes" id="UP000033699"/>
    </source>
</evidence>
<dbReference type="OrthoDB" id="7671932at2"/>
<proteinExistence type="predicted"/>
<dbReference type="PATRIC" id="fig|359131.3.peg.5791"/>
<protein>
    <submittedName>
        <fullName evidence="1">Uncharacterized protein</fullName>
    </submittedName>
</protein>
<accession>A0A0F2TCE0</accession>
<dbReference type="Proteomes" id="UP000033699">
    <property type="component" value="Unassembled WGS sequence"/>
</dbReference>
<name>A0A0F2TCE0_STRR3</name>
<dbReference type="AlphaFoldDB" id="A0A0F2TCE0"/>
<organism evidence="1 2">
    <name type="scientific">Streptomyces rubellomurinus (strain ATCC 31215)</name>
    <dbReference type="NCBI Taxonomy" id="359131"/>
    <lineage>
        <taxon>Bacteria</taxon>
        <taxon>Bacillati</taxon>
        <taxon>Actinomycetota</taxon>
        <taxon>Actinomycetes</taxon>
        <taxon>Kitasatosporales</taxon>
        <taxon>Streptomycetaceae</taxon>
        <taxon>Streptomyces</taxon>
    </lineage>
</organism>
<keyword evidence="2" id="KW-1185">Reference proteome</keyword>
<reference evidence="1 2" key="1">
    <citation type="submission" date="2015-02" db="EMBL/GenBank/DDBJ databases">
        <authorList>
            <person name="Ju K.-S."/>
            <person name="Doroghazi J.R."/>
            <person name="Metcalf W."/>
        </authorList>
    </citation>
    <scope>NUCLEOTIDE SEQUENCE [LARGE SCALE GENOMIC DNA]</scope>
    <source>
        <strain evidence="1 2">ATCC 31215</strain>
    </source>
</reference>
<comment type="caution">
    <text evidence="1">The sequence shown here is derived from an EMBL/GenBank/DDBJ whole genome shotgun (WGS) entry which is preliminary data.</text>
</comment>
<dbReference type="RefSeq" id="WP_045700119.1">
    <property type="nucleotide sequence ID" value="NZ_JZKH01000054.1"/>
</dbReference>
<sequence length="227" mass="24780">MPEFYSDGRQIMALESGDHIWYYDGQGNEFAISGEQTSTDLNIPRLQWFSGADPNDPNDYRNNGIHIFNFVIYDSEIRRGQPHLRTGAGSHAWLNNNPGNLTGVPGGPDFGQFPNKFNWHHFLIFPDHDTGFAAIASFLGQGPYPTLSILEAFRKYAPASDGNTPDQYAADVAASAQVSTDTLVGDLTSDQMQAMQSKIEAIEGTIPGTTLQASEAPQVIQDLINGA</sequence>
<gene>
    <name evidence="1" type="ORF">VM95_23885</name>
</gene>